<proteinExistence type="predicted"/>
<organism evidence="1">
    <name type="scientific">marine sediment metagenome</name>
    <dbReference type="NCBI Taxonomy" id="412755"/>
    <lineage>
        <taxon>unclassified sequences</taxon>
        <taxon>metagenomes</taxon>
        <taxon>ecological metagenomes</taxon>
    </lineage>
</organism>
<feature type="non-terminal residue" evidence="1">
    <location>
        <position position="186"/>
    </location>
</feature>
<gene>
    <name evidence="1" type="ORF">S06H3_60514</name>
</gene>
<protein>
    <submittedName>
        <fullName evidence="1">Uncharacterized protein</fullName>
    </submittedName>
</protein>
<accession>X1RPJ0</accession>
<comment type="caution">
    <text evidence="1">The sequence shown here is derived from an EMBL/GenBank/DDBJ whole genome shotgun (WGS) entry which is preliminary data.</text>
</comment>
<dbReference type="AlphaFoldDB" id="X1RPJ0"/>
<reference evidence="1" key="1">
    <citation type="journal article" date="2014" name="Front. Microbiol.">
        <title>High frequency of phylogenetically diverse reductive dehalogenase-homologous genes in deep subseafloor sedimentary metagenomes.</title>
        <authorList>
            <person name="Kawai M."/>
            <person name="Futagami T."/>
            <person name="Toyoda A."/>
            <person name="Takaki Y."/>
            <person name="Nishi S."/>
            <person name="Hori S."/>
            <person name="Arai W."/>
            <person name="Tsubouchi T."/>
            <person name="Morono Y."/>
            <person name="Uchiyama I."/>
            <person name="Ito T."/>
            <person name="Fujiyama A."/>
            <person name="Inagaki F."/>
            <person name="Takami H."/>
        </authorList>
    </citation>
    <scope>NUCLEOTIDE SEQUENCE</scope>
    <source>
        <strain evidence="1">Expedition CK06-06</strain>
    </source>
</reference>
<feature type="non-terminal residue" evidence="1">
    <location>
        <position position="1"/>
    </location>
</feature>
<dbReference type="EMBL" id="BARV01039489">
    <property type="protein sequence ID" value="GAI57439.1"/>
    <property type="molecule type" value="Genomic_DNA"/>
</dbReference>
<name>X1RPJ0_9ZZZZ</name>
<sequence length="186" mass="20535">ARPWYYSSGDSTFDRSNLPFPLTPGEHSLVFPRPDRPPYAIFLPVRVSDEIRGTVDALVLIDGYWAIFKDILTITTSTRNPEQVTVEAWISNARQPVYIPFKAKVGLNIASLGAIGFNPDMVLEAPRRPLKLVTTTNLDPQAIRALMTAAGAGVALNLNTFHIVIVPEALDVEEEVDVAICQEYNV</sequence>
<evidence type="ECO:0000313" key="1">
    <source>
        <dbReference type="EMBL" id="GAI57439.1"/>
    </source>
</evidence>